<evidence type="ECO:0000256" key="1">
    <source>
        <dbReference type="ARBA" id="ARBA00008486"/>
    </source>
</evidence>
<dbReference type="RefSeq" id="WP_006970796.1">
    <property type="nucleotide sequence ID" value="NZ_ABCS01000014.1"/>
</dbReference>
<feature type="region of interest" description="Disordered" evidence="3">
    <location>
        <begin position="27"/>
        <end position="47"/>
    </location>
</feature>
<dbReference type="Proteomes" id="UP000005801">
    <property type="component" value="Unassembled WGS sequence"/>
</dbReference>
<organism evidence="5 6">
    <name type="scientific">Plesiocystis pacifica SIR-1</name>
    <dbReference type="NCBI Taxonomy" id="391625"/>
    <lineage>
        <taxon>Bacteria</taxon>
        <taxon>Pseudomonadati</taxon>
        <taxon>Myxococcota</taxon>
        <taxon>Polyangia</taxon>
        <taxon>Nannocystales</taxon>
        <taxon>Nannocystaceae</taxon>
        <taxon>Plesiocystis</taxon>
    </lineage>
</organism>
<evidence type="ECO:0000256" key="2">
    <source>
        <dbReference type="ARBA" id="ARBA00022737"/>
    </source>
</evidence>
<gene>
    <name evidence="5" type="ORF">PPSIR1_20354</name>
</gene>
<keyword evidence="6" id="KW-1185">Reference proteome</keyword>
<comment type="similarity">
    <text evidence="1">Belongs to the hcp beta-lactamase family.</text>
</comment>
<evidence type="ECO:0000313" key="6">
    <source>
        <dbReference type="Proteomes" id="UP000005801"/>
    </source>
</evidence>
<dbReference type="PANTHER" id="PTHR13891">
    <property type="entry name" value="CYTOCHROME C OXIDASE ASSEMBLY FACTOR 7"/>
    <property type="match status" value="1"/>
</dbReference>
<dbReference type="InterPro" id="IPR006597">
    <property type="entry name" value="Sel1-like"/>
</dbReference>
<keyword evidence="4" id="KW-0732">Signal</keyword>
<reference evidence="5 6" key="1">
    <citation type="submission" date="2007-06" db="EMBL/GenBank/DDBJ databases">
        <authorList>
            <person name="Shimkets L."/>
            <person name="Ferriera S."/>
            <person name="Johnson J."/>
            <person name="Kravitz S."/>
            <person name="Beeson K."/>
            <person name="Sutton G."/>
            <person name="Rogers Y.-H."/>
            <person name="Friedman R."/>
            <person name="Frazier M."/>
            <person name="Venter J.C."/>
        </authorList>
    </citation>
    <scope>NUCLEOTIDE SEQUENCE [LARGE SCALE GENOMIC DNA]</scope>
    <source>
        <strain evidence="5 6">SIR-1</strain>
    </source>
</reference>
<sequence>MPSYARALLAALTVLCLASACAKESAREEIRSRAPRPSPRSLEQAKLDRDLEPMRAACIAGDADSCEQIGRYLNGGPHPLCVPNPYHGPGEDDGCGNIIRLRAVEGHLGPPPPPDPDVAAFYAAAIRIRERDCDAGDAGACEQLAEQIFHERGSPEDEARVTALRARATQLRTQGCEAGEPQACLALADASHGKLARDYEHRACAVGGLETCVELLEALGGAPLRPDMRDRERFVAAYWKRQEKRGHVNLSGLSAGFGPDAPVEAFEARCKAKDPEACYVAADLLTPSPFAYVMAGVSLDGEVDEEQVKADRARIAEAQGHAIEKRAKLYDRAKQLFARDCKRGDARACWSRGHMHEAAGELDAARTHYEQACDADEAKGCLARARLMLTAAEHPDAMGAASDWLARSCALDPSHGCGELALIVECGLGVDADAARAAELYQRACEGENRAACQRFG</sequence>
<dbReference type="Gene3D" id="1.25.40.10">
    <property type="entry name" value="Tetratricopeptide repeat domain"/>
    <property type="match status" value="2"/>
</dbReference>
<dbReference type="SMART" id="SM00671">
    <property type="entry name" value="SEL1"/>
    <property type="match status" value="2"/>
</dbReference>
<dbReference type="STRING" id="391625.PPSIR1_20354"/>
<name>A6G247_9BACT</name>
<dbReference type="SUPFAM" id="SSF81901">
    <property type="entry name" value="HCP-like"/>
    <property type="match status" value="1"/>
</dbReference>
<comment type="caution">
    <text evidence="5">The sequence shown here is derived from an EMBL/GenBank/DDBJ whole genome shotgun (WGS) entry which is preliminary data.</text>
</comment>
<dbReference type="InterPro" id="IPR040239">
    <property type="entry name" value="HcpB-like"/>
</dbReference>
<evidence type="ECO:0000256" key="4">
    <source>
        <dbReference type="SAM" id="SignalP"/>
    </source>
</evidence>
<accession>A6G247</accession>
<proteinExistence type="inferred from homology"/>
<dbReference type="AlphaFoldDB" id="A6G247"/>
<evidence type="ECO:0000313" key="5">
    <source>
        <dbReference type="EMBL" id="EDM80016.1"/>
    </source>
</evidence>
<dbReference type="PROSITE" id="PS51257">
    <property type="entry name" value="PROKAR_LIPOPROTEIN"/>
    <property type="match status" value="1"/>
</dbReference>
<dbReference type="OrthoDB" id="5483576at2"/>
<dbReference type="EMBL" id="ABCS01000014">
    <property type="protein sequence ID" value="EDM80016.1"/>
    <property type="molecule type" value="Genomic_DNA"/>
</dbReference>
<dbReference type="eggNOG" id="COG0790">
    <property type="taxonomic scope" value="Bacteria"/>
</dbReference>
<dbReference type="PANTHER" id="PTHR13891:SF1">
    <property type="entry name" value="CYTOCHROME C OXIDASE ASSEMBLY FACTOR 7"/>
    <property type="match status" value="1"/>
</dbReference>
<keyword evidence="2" id="KW-0677">Repeat</keyword>
<feature type="chain" id="PRO_5039905199" evidence="4">
    <location>
        <begin position="23"/>
        <end position="457"/>
    </location>
</feature>
<dbReference type="InterPro" id="IPR011990">
    <property type="entry name" value="TPR-like_helical_dom_sf"/>
</dbReference>
<protein>
    <submittedName>
        <fullName evidence="5">Sel1 family protein</fullName>
    </submittedName>
</protein>
<evidence type="ECO:0000256" key="3">
    <source>
        <dbReference type="SAM" id="MobiDB-lite"/>
    </source>
</evidence>
<feature type="signal peptide" evidence="4">
    <location>
        <begin position="1"/>
        <end position="22"/>
    </location>
</feature>